<sequence>MAGFTSVSWSGFGDVAAAFVRIGAGVDQAAKANMTEASAFLIKEAMANFEGAHKKGQPHVGGDKPNVVTGNLRRSIMADGMHHTSMGAYEATVGPTMKYGRRVELGLAPTGAYPYFGPAAAKTRTVMSAIATANWARYITP</sequence>
<dbReference type="Proteomes" id="UP000643279">
    <property type="component" value="Unassembled WGS sequence"/>
</dbReference>
<accession>A0ABQ2AQ34</accession>
<gene>
    <name evidence="1" type="ORF">GCM10007170_15300</name>
</gene>
<dbReference type="InterPro" id="IPR010064">
    <property type="entry name" value="HK97-gp10_tail"/>
</dbReference>
<organism evidence="1 2">
    <name type="scientific">Arthrobacter liuii</name>
    <dbReference type="NCBI Taxonomy" id="1476996"/>
    <lineage>
        <taxon>Bacteria</taxon>
        <taxon>Bacillati</taxon>
        <taxon>Actinomycetota</taxon>
        <taxon>Actinomycetes</taxon>
        <taxon>Micrococcales</taxon>
        <taxon>Micrococcaceae</taxon>
        <taxon>Arthrobacter</taxon>
    </lineage>
</organism>
<comment type="caution">
    <text evidence="1">The sequence shown here is derived from an EMBL/GenBank/DDBJ whole genome shotgun (WGS) entry which is preliminary data.</text>
</comment>
<evidence type="ECO:0000313" key="2">
    <source>
        <dbReference type="Proteomes" id="UP000643279"/>
    </source>
</evidence>
<dbReference type="EMBL" id="BMFW01000005">
    <property type="protein sequence ID" value="GGH93736.1"/>
    <property type="molecule type" value="Genomic_DNA"/>
</dbReference>
<dbReference type="RefSeq" id="WP_188571033.1">
    <property type="nucleotide sequence ID" value="NZ_BMFW01000005.1"/>
</dbReference>
<evidence type="ECO:0008006" key="3">
    <source>
        <dbReference type="Google" id="ProtNLM"/>
    </source>
</evidence>
<proteinExistence type="predicted"/>
<protein>
    <recommendedName>
        <fullName evidence="3">Bacteriophage HK97-gp10, tail-component</fullName>
    </recommendedName>
</protein>
<reference evidence="2" key="1">
    <citation type="journal article" date="2019" name="Int. J. Syst. Evol. Microbiol.">
        <title>The Global Catalogue of Microorganisms (GCM) 10K type strain sequencing project: providing services to taxonomists for standard genome sequencing and annotation.</title>
        <authorList>
            <consortium name="The Broad Institute Genomics Platform"/>
            <consortium name="The Broad Institute Genome Sequencing Center for Infectious Disease"/>
            <person name="Wu L."/>
            <person name="Ma J."/>
        </authorList>
    </citation>
    <scope>NUCLEOTIDE SEQUENCE [LARGE SCALE GENOMIC DNA]</scope>
    <source>
        <strain evidence="2">CGMCC 1.12778</strain>
    </source>
</reference>
<evidence type="ECO:0000313" key="1">
    <source>
        <dbReference type="EMBL" id="GGH93736.1"/>
    </source>
</evidence>
<keyword evidence="2" id="KW-1185">Reference proteome</keyword>
<dbReference type="Pfam" id="PF04883">
    <property type="entry name" value="HK97-gp10_like"/>
    <property type="match status" value="1"/>
</dbReference>
<name>A0ABQ2AQ34_9MICC</name>